<dbReference type="Gene3D" id="2.60.120.1440">
    <property type="match status" value="1"/>
</dbReference>
<reference evidence="3" key="1">
    <citation type="submission" date="2019-08" db="EMBL/GenBank/DDBJ databases">
        <authorList>
            <person name="Kucharzyk K."/>
            <person name="Murdoch R.W."/>
            <person name="Higgins S."/>
            <person name="Loffler F."/>
        </authorList>
    </citation>
    <scope>NUCLEOTIDE SEQUENCE</scope>
</reference>
<dbReference type="Pfam" id="PF16344">
    <property type="entry name" value="FecR_C"/>
    <property type="match status" value="1"/>
</dbReference>
<feature type="domain" description="FecR protein" evidence="1">
    <location>
        <begin position="28"/>
        <end position="121"/>
    </location>
</feature>
<dbReference type="EMBL" id="VSSQ01055876">
    <property type="protein sequence ID" value="MPN09753.1"/>
    <property type="molecule type" value="Genomic_DNA"/>
</dbReference>
<protein>
    <recommendedName>
        <fullName evidence="4">Protein FecR</fullName>
    </recommendedName>
</protein>
<gene>
    <name evidence="3" type="ORF">SDC9_157045</name>
</gene>
<dbReference type="PANTHER" id="PTHR30273">
    <property type="entry name" value="PERIPLASMIC SIGNAL SENSOR AND SIGMA FACTOR ACTIVATOR FECR-RELATED"/>
    <property type="match status" value="1"/>
</dbReference>
<proteinExistence type="predicted"/>
<dbReference type="Pfam" id="PF04773">
    <property type="entry name" value="FecR"/>
    <property type="match status" value="1"/>
</dbReference>
<evidence type="ECO:0000313" key="3">
    <source>
        <dbReference type="EMBL" id="MPN09753.1"/>
    </source>
</evidence>
<evidence type="ECO:0000259" key="1">
    <source>
        <dbReference type="Pfam" id="PF04773"/>
    </source>
</evidence>
<dbReference type="InterPro" id="IPR032508">
    <property type="entry name" value="FecR_C"/>
</dbReference>
<evidence type="ECO:0000259" key="2">
    <source>
        <dbReference type="Pfam" id="PF16344"/>
    </source>
</evidence>
<dbReference type="InterPro" id="IPR006860">
    <property type="entry name" value="FecR"/>
</dbReference>
<organism evidence="3">
    <name type="scientific">bioreactor metagenome</name>
    <dbReference type="NCBI Taxonomy" id="1076179"/>
    <lineage>
        <taxon>unclassified sequences</taxon>
        <taxon>metagenomes</taxon>
        <taxon>ecological metagenomes</taxon>
    </lineage>
</organism>
<dbReference type="AlphaFoldDB" id="A0A645FBD4"/>
<accession>A0A645FBD4</accession>
<sequence length="238" mass="26910">MRLNGIKNEFVAINGHLNGSRDDSLVYTVHTGVKGLIDLPDGSKVWLNSGSSVKCPARFSNEQRDVELDGEGYFIVKGDPEWPMFVRTKRNITVKVIGTEFNLTSYANDTEFKLTLVNGNVTIINSNNHTETIVTPLEEIVIPDKASIQQHKQQADIHTSTAWKEGFLLFDNTPMDQVVKKMERWYGVRFIINDSTILNNNFTAEFKSESLSQVLDFLRKSSFIGYKIDETTVTLSKL</sequence>
<comment type="caution">
    <text evidence="3">The sequence shown here is derived from an EMBL/GenBank/DDBJ whole genome shotgun (WGS) entry which is preliminary data.</text>
</comment>
<name>A0A645FBD4_9ZZZZ</name>
<dbReference type="InterPro" id="IPR012373">
    <property type="entry name" value="Ferrdict_sens_TM"/>
</dbReference>
<dbReference type="Gene3D" id="3.55.50.30">
    <property type="match status" value="1"/>
</dbReference>
<evidence type="ECO:0008006" key="4">
    <source>
        <dbReference type="Google" id="ProtNLM"/>
    </source>
</evidence>
<dbReference type="GO" id="GO:0016989">
    <property type="term" value="F:sigma factor antagonist activity"/>
    <property type="evidence" value="ECO:0007669"/>
    <property type="project" value="TreeGrafter"/>
</dbReference>
<dbReference type="PANTHER" id="PTHR30273:SF2">
    <property type="entry name" value="PROTEIN FECR"/>
    <property type="match status" value="1"/>
</dbReference>
<feature type="domain" description="Protein FecR C-terminal" evidence="2">
    <location>
        <begin position="168"/>
        <end position="235"/>
    </location>
</feature>